<name>A0A484K8T3_9ASTE</name>
<evidence type="ECO:0000313" key="2">
    <source>
        <dbReference type="Proteomes" id="UP000595140"/>
    </source>
</evidence>
<dbReference type="AlphaFoldDB" id="A0A484K8T3"/>
<evidence type="ECO:0000313" key="1">
    <source>
        <dbReference type="EMBL" id="VFQ60224.1"/>
    </source>
</evidence>
<organism evidence="1 2">
    <name type="scientific">Cuscuta campestris</name>
    <dbReference type="NCBI Taxonomy" id="132261"/>
    <lineage>
        <taxon>Eukaryota</taxon>
        <taxon>Viridiplantae</taxon>
        <taxon>Streptophyta</taxon>
        <taxon>Embryophyta</taxon>
        <taxon>Tracheophyta</taxon>
        <taxon>Spermatophyta</taxon>
        <taxon>Magnoliopsida</taxon>
        <taxon>eudicotyledons</taxon>
        <taxon>Gunneridae</taxon>
        <taxon>Pentapetalae</taxon>
        <taxon>asterids</taxon>
        <taxon>lamiids</taxon>
        <taxon>Solanales</taxon>
        <taxon>Convolvulaceae</taxon>
        <taxon>Cuscuteae</taxon>
        <taxon>Cuscuta</taxon>
        <taxon>Cuscuta subgen. Grammica</taxon>
        <taxon>Cuscuta sect. Cleistogrammica</taxon>
    </lineage>
</organism>
<gene>
    <name evidence="1" type="ORF">CCAM_LOCUS2000</name>
</gene>
<dbReference type="Proteomes" id="UP000595140">
    <property type="component" value="Unassembled WGS sequence"/>
</dbReference>
<proteinExistence type="predicted"/>
<sequence length="115" mass="13041">MAANTPNPGLKGKWLPNMHLIPTHTITQRLRLYFPYQQNKSTTCHVCKKLSSRSSAQAKIQEAPNSVFIIKYQKKLITVSTLKIMVSVLLVTHYFNSIIVNTFPIKEEPTGVFNP</sequence>
<reference evidence="1 2" key="1">
    <citation type="submission" date="2018-04" db="EMBL/GenBank/DDBJ databases">
        <authorList>
            <person name="Vogel A."/>
        </authorList>
    </citation>
    <scope>NUCLEOTIDE SEQUENCE [LARGE SCALE GENOMIC DNA]</scope>
</reference>
<keyword evidence="2" id="KW-1185">Reference proteome</keyword>
<protein>
    <submittedName>
        <fullName evidence="1">Uncharacterized protein</fullName>
    </submittedName>
</protein>
<dbReference type="EMBL" id="OOIL02000115">
    <property type="protein sequence ID" value="VFQ60224.1"/>
    <property type="molecule type" value="Genomic_DNA"/>
</dbReference>
<accession>A0A484K8T3</accession>